<reference evidence="1" key="1">
    <citation type="submission" date="2018-07" db="EMBL/GenBank/DDBJ databases">
        <title>Complete genome sequence of Sphingomonas bisphenolicum strain AO1, a bisphenol A degradative bacterium isolated from Japanese farm field.</title>
        <authorList>
            <person name="Murakami M."/>
            <person name="Koh M."/>
            <person name="Koba S."/>
            <person name="Matsumura Y."/>
        </authorList>
    </citation>
    <scope>NUCLEOTIDE SEQUENCE</scope>
    <source>
        <strain evidence="1">AO1</strain>
    </source>
</reference>
<sequence>MRIKLMADYECAPLWRDEAGHVGEVRPEDLGISDLLYDDLWQWAAVYDATLRVDDPAASAFNSAAEEQAFHEQGRHLTERLRRELAGRGQVRYWLDA</sequence>
<proteinExistence type="predicted"/>
<name>A0ABM7G8E8_9SPHN</name>
<keyword evidence="2" id="KW-1185">Reference proteome</keyword>
<dbReference type="EMBL" id="AP018817">
    <property type="protein sequence ID" value="BBF71066.1"/>
    <property type="molecule type" value="Genomic_DNA"/>
</dbReference>
<evidence type="ECO:0000313" key="2">
    <source>
        <dbReference type="Proteomes" id="UP001059971"/>
    </source>
</evidence>
<organism evidence="1 2">
    <name type="scientific">Sphingomonas bisphenolicum</name>
    <dbReference type="NCBI Taxonomy" id="296544"/>
    <lineage>
        <taxon>Bacteria</taxon>
        <taxon>Pseudomonadati</taxon>
        <taxon>Pseudomonadota</taxon>
        <taxon>Alphaproteobacteria</taxon>
        <taxon>Sphingomonadales</taxon>
        <taxon>Sphingomonadaceae</taxon>
        <taxon>Sphingomonas</taxon>
    </lineage>
</organism>
<accession>A0ABM7G8E8</accession>
<protein>
    <submittedName>
        <fullName evidence="1">Uncharacterized protein</fullName>
    </submittedName>
</protein>
<dbReference type="Proteomes" id="UP001059971">
    <property type="component" value="Chromosome 1"/>
</dbReference>
<evidence type="ECO:0000313" key="1">
    <source>
        <dbReference type="EMBL" id="BBF71066.1"/>
    </source>
</evidence>
<gene>
    <name evidence="1" type="ORF">SBA_ch1_32660</name>
</gene>